<sequence length="519" mass="55112">MYRSTRSRALLRGGGAAKRGIAAPKSRSLFVRSVGGRRVAYRFYFYEFEGAAYFRQLVTTKGGQVVTRADIASADFAISTVHVPDEAHSLPICTPQFLSDSVLEDTVKDPAEYLAEYPAAQSSQPGTQTSPMAYDDDEDDDEDGDEDDIIQDVRRLYDDGALDAEDRVVNSLLASQSRSISEYAAPEPGSPGASSTNSMDVSDSDYRTRRILNRTSRSFTDAPAVSSPLALRRSPRSSASPAPVHGQQPSSHRATLMPQKSPSAAAGGTPARAKARQSHGDRMAAGDPAPEKVGASSPELEMPFSQIPMGPNFTFIQSQVDGGAAPASARARRTRASKSTTGSYDNGVDNHSDDAGDSDDDDGNGNGNGRRLTELVHDLSDEEYPDPTAFLDPRDSGLNINYPVQDTSSSPDAGGPVTQDPDALVDADRELSDDERPQTPTAVPAQASVETPSGAGRKRRRGSTSESGYGEQPVPVVIKPHAALTSSLSLSAAQHAQLSQAASQPSQEEPGSRLVATLR</sequence>
<dbReference type="EMBL" id="JANBUJ010000204">
    <property type="protein sequence ID" value="KAJ2773600.1"/>
    <property type="molecule type" value="Genomic_DNA"/>
</dbReference>
<evidence type="ECO:0000313" key="2">
    <source>
        <dbReference type="Proteomes" id="UP001140234"/>
    </source>
</evidence>
<name>A0ACC1K523_9FUNG</name>
<keyword evidence="2" id="KW-1185">Reference proteome</keyword>
<reference evidence="1" key="1">
    <citation type="submission" date="2022-07" db="EMBL/GenBank/DDBJ databases">
        <title>Phylogenomic reconstructions and comparative analyses of Kickxellomycotina fungi.</title>
        <authorList>
            <person name="Reynolds N.K."/>
            <person name="Stajich J.E."/>
            <person name="Barry K."/>
            <person name="Grigoriev I.V."/>
            <person name="Crous P."/>
            <person name="Smith M.E."/>
        </authorList>
    </citation>
    <scope>NUCLEOTIDE SEQUENCE</scope>
    <source>
        <strain evidence="1">CBS 109366</strain>
    </source>
</reference>
<comment type="caution">
    <text evidence="1">The sequence shown here is derived from an EMBL/GenBank/DDBJ whole genome shotgun (WGS) entry which is preliminary data.</text>
</comment>
<proteinExistence type="predicted"/>
<organism evidence="1 2">
    <name type="scientific">Coemansia nantahalensis</name>
    <dbReference type="NCBI Taxonomy" id="2789366"/>
    <lineage>
        <taxon>Eukaryota</taxon>
        <taxon>Fungi</taxon>
        <taxon>Fungi incertae sedis</taxon>
        <taxon>Zoopagomycota</taxon>
        <taxon>Kickxellomycotina</taxon>
        <taxon>Kickxellomycetes</taxon>
        <taxon>Kickxellales</taxon>
        <taxon>Kickxellaceae</taxon>
        <taxon>Coemansia</taxon>
    </lineage>
</organism>
<protein>
    <submittedName>
        <fullName evidence="1">Uncharacterized protein</fullName>
    </submittedName>
</protein>
<gene>
    <name evidence="1" type="ORF">IWQ57_001224</name>
</gene>
<evidence type="ECO:0000313" key="1">
    <source>
        <dbReference type="EMBL" id="KAJ2773600.1"/>
    </source>
</evidence>
<dbReference type="Proteomes" id="UP001140234">
    <property type="component" value="Unassembled WGS sequence"/>
</dbReference>
<feature type="non-terminal residue" evidence="1">
    <location>
        <position position="519"/>
    </location>
</feature>
<accession>A0ACC1K523</accession>